<dbReference type="RefSeq" id="WP_110359220.1">
    <property type="nucleotide sequence ID" value="NZ_QFLI01000001.1"/>
</dbReference>
<dbReference type="EMBL" id="QFLI01000001">
    <property type="protein sequence ID" value="PXY03064.1"/>
    <property type="molecule type" value="Genomic_DNA"/>
</dbReference>
<dbReference type="OrthoDB" id="127805at2"/>
<sequence length="251" mass="29705">MNRIYHILNGDCLREMFPKNIRGELIVARECLVDGDVSGESLDELLQVRAKFICSKYPVFSEEEYHQGTSAELKKVLEIQKEDEVNLWFEDDLFCQVNFWFCLNLLFENGKKQNIYLVRPNKGNEYNFGRMNQEELSSAHFNKMSINSKSLKQMSKLWRMYQNEKWTGMHEIAEQLKEDFPFLLPAVNAQIDRLSKENDEGRPKESLRKIIIELETTEFAPVFQEFCKREEIYGFGDFQVRCLLDEILKNK</sequence>
<dbReference type="AlphaFoldDB" id="A0A2V4AG37"/>
<reference evidence="1 2" key="1">
    <citation type="submission" date="2018-05" db="EMBL/GenBank/DDBJ databases">
        <title>Marinifilum breve JC075T sp. nov., a marine bacterium isolated from Yongle Blue Hole in the South China Sea.</title>
        <authorList>
            <person name="Fu T."/>
        </authorList>
    </citation>
    <scope>NUCLEOTIDE SEQUENCE [LARGE SCALE GENOMIC DNA]</scope>
    <source>
        <strain evidence="1 2">JC075</strain>
    </source>
</reference>
<organism evidence="1 2">
    <name type="scientific">Marinifilum breve</name>
    <dbReference type="NCBI Taxonomy" id="2184082"/>
    <lineage>
        <taxon>Bacteria</taxon>
        <taxon>Pseudomonadati</taxon>
        <taxon>Bacteroidota</taxon>
        <taxon>Bacteroidia</taxon>
        <taxon>Marinilabiliales</taxon>
        <taxon>Marinifilaceae</taxon>
    </lineage>
</organism>
<gene>
    <name evidence="1" type="ORF">DF185_02945</name>
</gene>
<evidence type="ECO:0000313" key="1">
    <source>
        <dbReference type="EMBL" id="PXY03064.1"/>
    </source>
</evidence>
<keyword evidence="2" id="KW-1185">Reference proteome</keyword>
<evidence type="ECO:0000313" key="2">
    <source>
        <dbReference type="Proteomes" id="UP000248079"/>
    </source>
</evidence>
<accession>A0A2V4AG37</accession>
<dbReference type="Proteomes" id="UP000248079">
    <property type="component" value="Unassembled WGS sequence"/>
</dbReference>
<proteinExistence type="predicted"/>
<name>A0A2V4AG37_9BACT</name>
<comment type="caution">
    <text evidence="1">The sequence shown here is derived from an EMBL/GenBank/DDBJ whole genome shotgun (WGS) entry which is preliminary data.</text>
</comment>
<protein>
    <submittedName>
        <fullName evidence="1">DUF1835 domain-containing protein</fullName>
    </submittedName>
</protein>